<accession>A0ABQ2UZK9</accession>
<keyword evidence="3" id="KW-1185">Reference proteome</keyword>
<sequence>MTDAPTTGQTTAGRFDFARRLRALTGVDETLLARVGYERNRYTALGGVVLGTSVVAAFSMWNFASEALGGASFLALIPTVIWMLFILNLDRWLVTPQPNARRRVGPLLLRLMIALVLGAVVAEPLVLRIFATAVEERVTDDRNRDLDQLRGNLLRCNPVPSQTDTTARVGCGRYVLSFGATPGGQSDELSQLRSESAALQKRVDQDNSSLEAIDTEVRNECRQLVRIASTGLYERTSECLRMRAKAQDYRTTHRTQENERRLATMNGRIARLEGKVTDARGTFLKARAAGIQQRLAEERAKQKEIGVLERMRALDELASGNTVLLAGVWLVRALFVLLDALPVLVKFLSGESAYDRMLTSESNSAVKIHGERLRLAERKAMADIEIAQDAIEQKVRRSRAESEAGHREHTAAMNIRVRQAVRALEDELRRTSAV</sequence>
<comment type="caution">
    <text evidence="2">The sequence shown here is derived from an EMBL/GenBank/DDBJ whole genome shotgun (WGS) entry which is preliminary data.</text>
</comment>
<evidence type="ECO:0008006" key="4">
    <source>
        <dbReference type="Google" id="ProtNLM"/>
    </source>
</evidence>
<dbReference type="InterPro" id="IPR025519">
    <property type="entry name" value="DUF4407"/>
</dbReference>
<name>A0ABQ2UZK9_9ACTN</name>
<keyword evidence="1" id="KW-1133">Transmembrane helix</keyword>
<evidence type="ECO:0000313" key="2">
    <source>
        <dbReference type="EMBL" id="GGU59871.1"/>
    </source>
</evidence>
<protein>
    <recommendedName>
        <fullName evidence="4">DUF4407 domain-containing protein</fullName>
    </recommendedName>
</protein>
<organism evidence="2 3">
    <name type="scientific">Streptomyces albospinus</name>
    <dbReference type="NCBI Taxonomy" id="285515"/>
    <lineage>
        <taxon>Bacteria</taxon>
        <taxon>Bacillati</taxon>
        <taxon>Actinomycetota</taxon>
        <taxon>Actinomycetes</taxon>
        <taxon>Kitasatosporales</taxon>
        <taxon>Streptomycetaceae</taxon>
        <taxon>Streptomyces</taxon>
    </lineage>
</organism>
<dbReference type="Proteomes" id="UP000654471">
    <property type="component" value="Unassembled WGS sequence"/>
</dbReference>
<feature type="transmembrane region" description="Helical" evidence="1">
    <location>
        <begin position="107"/>
        <end position="127"/>
    </location>
</feature>
<reference evidence="3" key="1">
    <citation type="journal article" date="2019" name="Int. J. Syst. Evol. Microbiol.">
        <title>The Global Catalogue of Microorganisms (GCM) 10K type strain sequencing project: providing services to taxonomists for standard genome sequencing and annotation.</title>
        <authorList>
            <consortium name="The Broad Institute Genomics Platform"/>
            <consortium name="The Broad Institute Genome Sequencing Center for Infectious Disease"/>
            <person name="Wu L."/>
            <person name="Ma J."/>
        </authorList>
    </citation>
    <scope>NUCLEOTIDE SEQUENCE [LARGE SCALE GENOMIC DNA]</scope>
    <source>
        <strain evidence="3">JCM 3399</strain>
    </source>
</reference>
<evidence type="ECO:0000256" key="1">
    <source>
        <dbReference type="SAM" id="Phobius"/>
    </source>
</evidence>
<dbReference type="EMBL" id="BMRP01000007">
    <property type="protein sequence ID" value="GGU59871.1"/>
    <property type="molecule type" value="Genomic_DNA"/>
</dbReference>
<evidence type="ECO:0000313" key="3">
    <source>
        <dbReference type="Proteomes" id="UP000654471"/>
    </source>
</evidence>
<keyword evidence="1" id="KW-0812">Transmembrane</keyword>
<feature type="transmembrane region" description="Helical" evidence="1">
    <location>
        <begin position="42"/>
        <end position="61"/>
    </location>
</feature>
<dbReference type="Pfam" id="PF14362">
    <property type="entry name" value="DUF4407"/>
    <property type="match status" value="1"/>
</dbReference>
<keyword evidence="1" id="KW-0472">Membrane</keyword>
<gene>
    <name evidence="2" type="ORF">GCM10010211_26090</name>
</gene>
<dbReference type="RefSeq" id="WP_229852197.1">
    <property type="nucleotide sequence ID" value="NZ_BMRP01000007.1"/>
</dbReference>
<feature type="transmembrane region" description="Helical" evidence="1">
    <location>
        <begin position="67"/>
        <end position="87"/>
    </location>
</feature>
<proteinExistence type="predicted"/>